<evidence type="ECO:0000313" key="1">
    <source>
        <dbReference type="Proteomes" id="UP000887540"/>
    </source>
</evidence>
<organism evidence="1 2">
    <name type="scientific">Acrobeloides nanus</name>
    <dbReference type="NCBI Taxonomy" id="290746"/>
    <lineage>
        <taxon>Eukaryota</taxon>
        <taxon>Metazoa</taxon>
        <taxon>Ecdysozoa</taxon>
        <taxon>Nematoda</taxon>
        <taxon>Chromadorea</taxon>
        <taxon>Rhabditida</taxon>
        <taxon>Tylenchina</taxon>
        <taxon>Cephalobomorpha</taxon>
        <taxon>Cephaloboidea</taxon>
        <taxon>Cephalobidae</taxon>
        <taxon>Acrobeloides</taxon>
    </lineage>
</organism>
<name>A0A914DR25_9BILA</name>
<dbReference type="Proteomes" id="UP000887540">
    <property type="component" value="Unplaced"/>
</dbReference>
<sequence>MVKSHKFRNFYSTQRESFTSNVESSETRSIIRGNVKLDRDVLGEVVLHMVSKSPDRLTIPLVSKSCYNAVSRSFNTIERIFRSSGWEDWCEVESKKINAKISIKLLDFVIHAGLVKHIKELALGAGDQDSFFNAILRSKIQQISIISGSYFPTTQPFMNLLFRFAPAIRMQCDKHGTTMSFFSSIPKSVVFPLIEVCNVSLFPPKNFNYIGAKEFRLECRELYLTEELIEFVRSTGAESFWIRNPKPPRRRRLQSQDHIDKLLDDVKEWEQNRKEFRPSLKKLTLEFTNEFTDHLGVALISDIFLVFHHCLSFTPAFELHIKMDAFRKKDLTKLHETLKTLEKYSKYFQIAAATEYRLNQMEECYISKPLDILDDPEFSINELKEKIASLIYKLQFRMNKDSYANVEINFKFLRIQQCESTTPSYYPIYPYGYHELEDEDFRFYQYI</sequence>
<keyword evidence="1" id="KW-1185">Reference proteome</keyword>
<dbReference type="WBParaSite" id="ACRNAN_scaffold33.g23593.t1">
    <property type="protein sequence ID" value="ACRNAN_scaffold33.g23593.t1"/>
    <property type="gene ID" value="ACRNAN_scaffold33.g23593"/>
</dbReference>
<reference evidence="2" key="1">
    <citation type="submission" date="2022-11" db="UniProtKB">
        <authorList>
            <consortium name="WormBaseParasite"/>
        </authorList>
    </citation>
    <scope>IDENTIFICATION</scope>
</reference>
<accession>A0A914DR25</accession>
<proteinExistence type="predicted"/>
<protein>
    <submittedName>
        <fullName evidence="2">F-box domain-containing protein</fullName>
    </submittedName>
</protein>
<evidence type="ECO:0000313" key="2">
    <source>
        <dbReference type="WBParaSite" id="ACRNAN_scaffold33.g23593.t1"/>
    </source>
</evidence>
<dbReference type="AlphaFoldDB" id="A0A914DR25"/>